<gene>
    <name evidence="2" type="ORF">ASPZODRAFT_140670</name>
</gene>
<dbReference type="STRING" id="1073090.A0A1L9SM66"/>
<dbReference type="Proteomes" id="UP000184188">
    <property type="component" value="Unassembled WGS sequence"/>
</dbReference>
<name>A0A1L9SM66_9EURO</name>
<evidence type="ECO:0000313" key="3">
    <source>
        <dbReference type="Proteomes" id="UP000184188"/>
    </source>
</evidence>
<feature type="compositionally biased region" description="Polar residues" evidence="1">
    <location>
        <begin position="74"/>
        <end position="84"/>
    </location>
</feature>
<dbReference type="OrthoDB" id="5372734at2759"/>
<feature type="compositionally biased region" description="Basic and acidic residues" evidence="1">
    <location>
        <begin position="288"/>
        <end position="298"/>
    </location>
</feature>
<feature type="compositionally biased region" description="Low complexity" evidence="1">
    <location>
        <begin position="235"/>
        <end position="255"/>
    </location>
</feature>
<sequence>MSDDEDFYDDEFDEIWIEDVEPGIADDLALTSHFEAGYVDDPALEVEDYFSDWDEQSDDYFDDDPTAARKKKYSLSSGSATGNDARQVHAPKTDTGSFQSVVWKTSAHEDAGMQVHEPGHGDKVALLKNWREVFKNSQPSFNRSWRRKKKVMDYLQSDTVSLDDAMDESPVPGMDLKGDRDLDSSNSLQHETPELIPDRNPTPPSVFTSRIAPSLQDLPFQPKPDDVGLSDDASETAATSSSDQQQQPSTTSIDTEPSPSTKNRSPLTSVSASPNRRKRKASVSVDDGYDHTVEDKLQPRPKRAAARRSGEATDQTKPSSTGPTRRSTRNKKA</sequence>
<dbReference type="VEuPathDB" id="FungiDB:ASPZODRAFT_140670"/>
<feature type="compositionally biased region" description="Polar residues" evidence="1">
    <location>
        <begin position="257"/>
        <end position="274"/>
    </location>
</feature>
<accession>A0A1L9SM66</accession>
<proteinExistence type="predicted"/>
<keyword evidence="3" id="KW-1185">Reference proteome</keyword>
<feature type="region of interest" description="Disordered" evidence="1">
    <location>
        <begin position="72"/>
        <end position="94"/>
    </location>
</feature>
<reference evidence="3" key="1">
    <citation type="journal article" date="2017" name="Genome Biol.">
        <title>Comparative genomics reveals high biological diversity and specific adaptations in the industrially and medically important fungal genus Aspergillus.</title>
        <authorList>
            <person name="de Vries R.P."/>
            <person name="Riley R."/>
            <person name="Wiebenga A."/>
            <person name="Aguilar-Osorio G."/>
            <person name="Amillis S."/>
            <person name="Uchima C.A."/>
            <person name="Anderluh G."/>
            <person name="Asadollahi M."/>
            <person name="Askin M."/>
            <person name="Barry K."/>
            <person name="Battaglia E."/>
            <person name="Bayram O."/>
            <person name="Benocci T."/>
            <person name="Braus-Stromeyer S.A."/>
            <person name="Caldana C."/>
            <person name="Canovas D."/>
            <person name="Cerqueira G.C."/>
            <person name="Chen F."/>
            <person name="Chen W."/>
            <person name="Choi C."/>
            <person name="Clum A."/>
            <person name="Dos Santos R.A."/>
            <person name="Damasio A.R."/>
            <person name="Diallinas G."/>
            <person name="Emri T."/>
            <person name="Fekete E."/>
            <person name="Flipphi M."/>
            <person name="Freyberg S."/>
            <person name="Gallo A."/>
            <person name="Gournas C."/>
            <person name="Habgood R."/>
            <person name="Hainaut M."/>
            <person name="Harispe M.L."/>
            <person name="Henrissat B."/>
            <person name="Hilden K.S."/>
            <person name="Hope R."/>
            <person name="Hossain A."/>
            <person name="Karabika E."/>
            <person name="Karaffa L."/>
            <person name="Karanyi Z."/>
            <person name="Krasevec N."/>
            <person name="Kuo A."/>
            <person name="Kusch H."/>
            <person name="LaButti K."/>
            <person name="Lagendijk E.L."/>
            <person name="Lapidus A."/>
            <person name="Levasseur A."/>
            <person name="Lindquist E."/>
            <person name="Lipzen A."/>
            <person name="Logrieco A.F."/>
            <person name="MacCabe A."/>
            <person name="Maekelae M.R."/>
            <person name="Malavazi I."/>
            <person name="Melin P."/>
            <person name="Meyer V."/>
            <person name="Mielnichuk N."/>
            <person name="Miskei M."/>
            <person name="Molnar A.P."/>
            <person name="Mule G."/>
            <person name="Ngan C.Y."/>
            <person name="Orejas M."/>
            <person name="Orosz E."/>
            <person name="Ouedraogo J.P."/>
            <person name="Overkamp K.M."/>
            <person name="Park H.-S."/>
            <person name="Perrone G."/>
            <person name="Piumi F."/>
            <person name="Punt P.J."/>
            <person name="Ram A.F."/>
            <person name="Ramon A."/>
            <person name="Rauscher S."/>
            <person name="Record E."/>
            <person name="Riano-Pachon D.M."/>
            <person name="Robert V."/>
            <person name="Roehrig J."/>
            <person name="Ruller R."/>
            <person name="Salamov A."/>
            <person name="Salih N.S."/>
            <person name="Samson R.A."/>
            <person name="Sandor E."/>
            <person name="Sanguinetti M."/>
            <person name="Schuetze T."/>
            <person name="Sepcic K."/>
            <person name="Shelest E."/>
            <person name="Sherlock G."/>
            <person name="Sophianopoulou V."/>
            <person name="Squina F.M."/>
            <person name="Sun H."/>
            <person name="Susca A."/>
            <person name="Todd R.B."/>
            <person name="Tsang A."/>
            <person name="Unkles S.E."/>
            <person name="van de Wiele N."/>
            <person name="van Rossen-Uffink D."/>
            <person name="Oliveira J.V."/>
            <person name="Vesth T.C."/>
            <person name="Visser J."/>
            <person name="Yu J.-H."/>
            <person name="Zhou M."/>
            <person name="Andersen M.R."/>
            <person name="Archer D.B."/>
            <person name="Baker S.E."/>
            <person name="Benoit I."/>
            <person name="Brakhage A.A."/>
            <person name="Braus G.H."/>
            <person name="Fischer R."/>
            <person name="Frisvad J.C."/>
            <person name="Goldman G.H."/>
            <person name="Houbraken J."/>
            <person name="Oakley B."/>
            <person name="Pocsi I."/>
            <person name="Scazzocchio C."/>
            <person name="Seiboth B."/>
            <person name="vanKuyk P.A."/>
            <person name="Wortman J."/>
            <person name="Dyer P.S."/>
            <person name="Grigoriev I.V."/>
        </authorList>
    </citation>
    <scope>NUCLEOTIDE SEQUENCE [LARGE SCALE GENOMIC DNA]</scope>
    <source>
        <strain evidence="3">CBS 506.65</strain>
    </source>
</reference>
<dbReference type="GeneID" id="34611147"/>
<protein>
    <submittedName>
        <fullName evidence="2">Uncharacterized protein</fullName>
    </submittedName>
</protein>
<dbReference type="AlphaFoldDB" id="A0A1L9SM66"/>
<organism evidence="2 3">
    <name type="scientific">Penicilliopsis zonata CBS 506.65</name>
    <dbReference type="NCBI Taxonomy" id="1073090"/>
    <lineage>
        <taxon>Eukaryota</taxon>
        <taxon>Fungi</taxon>
        <taxon>Dikarya</taxon>
        <taxon>Ascomycota</taxon>
        <taxon>Pezizomycotina</taxon>
        <taxon>Eurotiomycetes</taxon>
        <taxon>Eurotiomycetidae</taxon>
        <taxon>Eurotiales</taxon>
        <taxon>Aspergillaceae</taxon>
        <taxon>Penicilliopsis</taxon>
    </lineage>
</organism>
<evidence type="ECO:0000256" key="1">
    <source>
        <dbReference type="SAM" id="MobiDB-lite"/>
    </source>
</evidence>
<feature type="compositionally biased region" description="Polar residues" evidence="1">
    <location>
        <begin position="312"/>
        <end position="325"/>
    </location>
</feature>
<feature type="region of interest" description="Disordered" evidence="1">
    <location>
        <begin position="159"/>
        <end position="333"/>
    </location>
</feature>
<evidence type="ECO:0000313" key="2">
    <source>
        <dbReference type="EMBL" id="OJJ48372.1"/>
    </source>
</evidence>
<dbReference type="EMBL" id="KV878339">
    <property type="protein sequence ID" value="OJJ48372.1"/>
    <property type="molecule type" value="Genomic_DNA"/>
</dbReference>
<dbReference type="RefSeq" id="XP_022582882.1">
    <property type="nucleotide sequence ID" value="XM_022724682.1"/>
</dbReference>